<feature type="coiled-coil region" evidence="1">
    <location>
        <begin position="371"/>
        <end position="420"/>
    </location>
</feature>
<dbReference type="SUPFAM" id="SSF101967">
    <property type="entry name" value="Adhesin YadA, collagen-binding domain"/>
    <property type="match status" value="1"/>
</dbReference>
<evidence type="ECO:0000313" key="3">
    <source>
        <dbReference type="EMBL" id="KAL0565639.1"/>
    </source>
</evidence>
<protein>
    <submittedName>
        <fullName evidence="3">Uncharacterized protein</fullName>
    </submittedName>
</protein>
<keyword evidence="1" id="KW-0175">Coiled coil</keyword>
<dbReference type="InterPro" id="IPR011049">
    <property type="entry name" value="Serralysin-like_metalloprot_C"/>
</dbReference>
<keyword evidence="4" id="KW-1185">Reference proteome</keyword>
<evidence type="ECO:0000256" key="1">
    <source>
        <dbReference type="SAM" id="Coils"/>
    </source>
</evidence>
<dbReference type="EMBL" id="JBAHYK010002183">
    <property type="protein sequence ID" value="KAL0565639.1"/>
    <property type="molecule type" value="Genomic_DNA"/>
</dbReference>
<accession>A0ABR3ERW5</accession>
<organism evidence="3 4">
    <name type="scientific">Marasmius crinis-equi</name>
    <dbReference type="NCBI Taxonomy" id="585013"/>
    <lineage>
        <taxon>Eukaryota</taxon>
        <taxon>Fungi</taxon>
        <taxon>Dikarya</taxon>
        <taxon>Basidiomycota</taxon>
        <taxon>Agaricomycotina</taxon>
        <taxon>Agaricomycetes</taxon>
        <taxon>Agaricomycetidae</taxon>
        <taxon>Agaricales</taxon>
        <taxon>Marasmiineae</taxon>
        <taxon>Marasmiaceae</taxon>
        <taxon>Marasmius</taxon>
    </lineage>
</organism>
<evidence type="ECO:0000313" key="4">
    <source>
        <dbReference type="Proteomes" id="UP001465976"/>
    </source>
</evidence>
<feature type="region of interest" description="Disordered" evidence="2">
    <location>
        <begin position="127"/>
        <end position="167"/>
    </location>
</feature>
<name>A0ABR3ERW5_9AGAR</name>
<evidence type="ECO:0000256" key="2">
    <source>
        <dbReference type="SAM" id="MobiDB-lite"/>
    </source>
</evidence>
<feature type="region of interest" description="Disordered" evidence="2">
    <location>
        <begin position="230"/>
        <end position="249"/>
    </location>
</feature>
<gene>
    <name evidence="3" type="ORF">V5O48_016378</name>
</gene>
<feature type="region of interest" description="Disordered" evidence="2">
    <location>
        <begin position="313"/>
        <end position="350"/>
    </location>
</feature>
<feature type="compositionally biased region" description="Acidic residues" evidence="2">
    <location>
        <begin position="322"/>
        <end position="341"/>
    </location>
</feature>
<comment type="caution">
    <text evidence="3">The sequence shown here is derived from an EMBL/GenBank/DDBJ whole genome shotgun (WGS) entry which is preliminary data.</text>
</comment>
<sequence>MTSICRFFTCFCHRPPDELKDDRYFLSRSASHRCGIPVSTVDQELSFWDRECYVVSLVLMGRLGRYEHAIVAAIVRMPGGTHGVVTAERARWPGERMDERLSTGDRLVPYSHRLSRSKRQFGQLPKVLRDDPSIPLPSSQIADPAADTPPPYSDIVEPRPEADSPDISATSAAKHIYAFSIDFDNAPPTLVEFAAIAQRISALLPIDGQDTSFLFATAVCMVTKALHHGSAPELNPRLKPLDSATSRSSSGVPFRVFNAGKNGPIRVLDYEDAKVKEIVDGFARKISTAQEESSVVGDRTEQGEHLIEVEVVEDLAWKNPELDEDSSEEEEEEEDSDSEGTEEVHMPHQESIPAVEWARAEARQARTEAHYARIEAQAEVQRAQAEAQQAKLQARAEAEHARAEARQARAEAQRARAEGRQLWANGREAWASGRQTWATGRETWAQGRQTWADGRRVWADGRGMWANAREAWADEREAWAAAEEARRRK</sequence>
<dbReference type="Proteomes" id="UP001465976">
    <property type="component" value="Unassembled WGS sequence"/>
</dbReference>
<proteinExistence type="predicted"/>
<reference evidence="3 4" key="1">
    <citation type="submission" date="2024-02" db="EMBL/GenBank/DDBJ databases">
        <title>A draft genome for the cacao thread blight pathogen Marasmius crinis-equi.</title>
        <authorList>
            <person name="Cohen S.P."/>
            <person name="Baruah I.K."/>
            <person name="Amoako-Attah I."/>
            <person name="Bukari Y."/>
            <person name="Meinhardt L.W."/>
            <person name="Bailey B.A."/>
        </authorList>
    </citation>
    <scope>NUCLEOTIDE SEQUENCE [LARGE SCALE GENOMIC DNA]</scope>
    <source>
        <strain evidence="3 4">GH-76</strain>
    </source>
</reference>